<feature type="compositionally biased region" description="Basic and acidic residues" evidence="1">
    <location>
        <begin position="203"/>
        <end position="221"/>
    </location>
</feature>
<sequence>MTKYLGKFLSLDCCGDILNIVTPLSHAPKEITESMAIIERLRGEVLPDPMKYQILDLCAGNALTSLTSVFLLPVKQAVAVDKKKRNRDYHKANRFRYVELDIFTDETFNFIDENTIIISIHPCRGMAARVVEIYNNSPARSLYLMPCCIGNYRIPAKQFLCKNLGKYQAWCYYLASLCNGSIEIDANCISKANAVISAHRKPSVKEKSPAERSKQEKLRQEKLEQERKVQEYKQKWDKQYEEEKRNEKLHWEVWEKKKDEEDLKIKKLRDDIVEKLQQKQSKLGEKIQEELLFEALANKSIWLGTQTIENLVIIAEVAKAHARELAAELDIKYAIVDRRWRLRKIAKFPEYPILKNYYRVAQQASRYITLKIKDLVDKEVESALESSCVQGEGVQAR</sequence>
<keyword evidence="2" id="KW-0808">Transferase</keyword>
<organism evidence="2">
    <name type="scientific">viral metagenome</name>
    <dbReference type="NCBI Taxonomy" id="1070528"/>
    <lineage>
        <taxon>unclassified sequences</taxon>
        <taxon>metagenomes</taxon>
        <taxon>organismal metagenomes</taxon>
    </lineage>
</organism>
<name>A0A6M3XG35_9ZZZZ</name>
<evidence type="ECO:0000313" key="2">
    <source>
        <dbReference type="EMBL" id="QJH96741.1"/>
    </source>
</evidence>
<gene>
    <name evidence="2" type="ORF">TM448B00799_0015</name>
</gene>
<reference evidence="2" key="1">
    <citation type="submission" date="2020-03" db="EMBL/GenBank/DDBJ databases">
        <title>The deep terrestrial virosphere.</title>
        <authorList>
            <person name="Holmfeldt K."/>
            <person name="Nilsson E."/>
            <person name="Simone D."/>
            <person name="Lopez-Fernandez M."/>
            <person name="Wu X."/>
            <person name="de Brujin I."/>
            <person name="Lundin D."/>
            <person name="Andersson A."/>
            <person name="Bertilsson S."/>
            <person name="Dopson M."/>
        </authorList>
    </citation>
    <scope>NUCLEOTIDE SEQUENCE</scope>
    <source>
        <strain evidence="2">TM448B00799</strain>
    </source>
</reference>
<dbReference type="AlphaFoldDB" id="A0A6M3XG35"/>
<keyword evidence="2" id="KW-0489">Methyltransferase</keyword>
<dbReference type="EMBL" id="MT144660">
    <property type="protein sequence ID" value="QJH96741.1"/>
    <property type="molecule type" value="Genomic_DNA"/>
</dbReference>
<accession>A0A6M3XG35</accession>
<evidence type="ECO:0000256" key="1">
    <source>
        <dbReference type="SAM" id="MobiDB-lite"/>
    </source>
</evidence>
<protein>
    <submittedName>
        <fullName evidence="2">Putative methyltransferase</fullName>
    </submittedName>
</protein>
<proteinExistence type="predicted"/>
<dbReference type="GO" id="GO:0032259">
    <property type="term" value="P:methylation"/>
    <property type="evidence" value="ECO:0007669"/>
    <property type="project" value="UniProtKB-KW"/>
</dbReference>
<feature type="region of interest" description="Disordered" evidence="1">
    <location>
        <begin position="200"/>
        <end position="221"/>
    </location>
</feature>
<dbReference type="GO" id="GO:0008168">
    <property type="term" value="F:methyltransferase activity"/>
    <property type="evidence" value="ECO:0007669"/>
    <property type="project" value="UniProtKB-KW"/>
</dbReference>